<organism evidence="2 3">
    <name type="scientific">Zobellia galactanivorans (strain DSM 12802 / CCUG 47099 / CIP 106680 / NCIMB 13871 / Dsij)</name>
    <dbReference type="NCBI Taxonomy" id="63186"/>
    <lineage>
        <taxon>Bacteria</taxon>
        <taxon>Pseudomonadati</taxon>
        <taxon>Bacteroidota</taxon>
        <taxon>Flavobacteriia</taxon>
        <taxon>Flavobacteriales</taxon>
        <taxon>Flavobacteriaceae</taxon>
        <taxon>Zobellia</taxon>
    </lineage>
</organism>
<dbReference type="KEGG" id="zga:ZOBELLIA_3312"/>
<evidence type="ECO:0000313" key="2">
    <source>
        <dbReference type="EMBL" id="CAZ97450.1"/>
    </source>
</evidence>
<name>G0L8B6_ZOBGA</name>
<reference evidence="3" key="1">
    <citation type="submission" date="2009-07" db="EMBL/GenBank/DDBJ databases">
        <title>Complete genome sequence of Zobellia galactanivorans Dsij.</title>
        <authorList>
            <consortium name="Genoscope - CEA"/>
        </authorList>
    </citation>
    <scope>NUCLEOTIDE SEQUENCE [LARGE SCALE GENOMIC DNA]</scope>
    <source>
        <strain evidence="3">DSM 12802 / CCUG 47099 / CIP 106680 / NCIMB 13871 / Dsij</strain>
    </source>
</reference>
<sequence length="45" mass="5096">MPQKASRSFIFTLAVSIFYEGIPILSFGNSKRKNSYTTQALAQPW</sequence>
<dbReference type="AlphaFoldDB" id="G0L8B6"/>
<dbReference type="Proteomes" id="UP000008898">
    <property type="component" value="Chromosome"/>
</dbReference>
<feature type="transmembrane region" description="Helical" evidence="1">
    <location>
        <begin position="6"/>
        <end position="27"/>
    </location>
</feature>
<dbReference type="STRING" id="63186.ZOBELLIA_3312"/>
<dbReference type="EMBL" id="FP476056">
    <property type="protein sequence ID" value="CAZ97450.1"/>
    <property type="molecule type" value="Genomic_DNA"/>
</dbReference>
<gene>
    <name evidence="2" type="ordered locus">zobellia_3312</name>
</gene>
<keyword evidence="3" id="KW-1185">Reference proteome</keyword>
<evidence type="ECO:0000313" key="3">
    <source>
        <dbReference type="Proteomes" id="UP000008898"/>
    </source>
</evidence>
<accession>G0L8B6</accession>
<protein>
    <submittedName>
        <fullName evidence="2">Uncharacterized protein</fullName>
    </submittedName>
</protein>
<evidence type="ECO:0000256" key="1">
    <source>
        <dbReference type="SAM" id="Phobius"/>
    </source>
</evidence>
<dbReference type="HOGENOM" id="CLU_3207299_0_0_10"/>
<keyword evidence="1" id="KW-0812">Transmembrane</keyword>
<proteinExistence type="predicted"/>
<keyword evidence="1" id="KW-0472">Membrane</keyword>
<reference evidence="2 3" key="2">
    <citation type="journal article" date="2012" name="Environ. Microbiol.">
        <title>Characterization of the first alginolytic operons in a marine bacterium: from their emergence in marine Flavobacteriia to their independent transfers to marine Proteobacteria and human gut Bacteroides.</title>
        <authorList>
            <person name="Thomas F."/>
            <person name="Barbeyron T."/>
            <person name="Tonon T."/>
            <person name="Genicot S."/>
            <person name="Czjzek M."/>
            <person name="Michel G."/>
        </authorList>
    </citation>
    <scope>NUCLEOTIDE SEQUENCE [LARGE SCALE GENOMIC DNA]</scope>
    <source>
        <strain evidence="3">DSM 12802 / CCUG 47099 / CIP 106680 / NCIMB 13871 / Dsij</strain>
    </source>
</reference>
<keyword evidence="1" id="KW-1133">Transmembrane helix</keyword>